<dbReference type="GO" id="GO:0005771">
    <property type="term" value="C:multivesicular body"/>
    <property type="evidence" value="ECO:0007669"/>
    <property type="project" value="TreeGrafter"/>
</dbReference>
<reference evidence="6" key="1">
    <citation type="submission" date="2011-02" db="EMBL/GenBank/DDBJ databases">
        <title>The Genome Sequence of Capsaspora owczarzaki ATCC 30864.</title>
        <authorList>
            <person name="Russ C."/>
            <person name="Cuomo C."/>
            <person name="Burger G."/>
            <person name="Gray M.W."/>
            <person name="Holland P.W.H."/>
            <person name="King N."/>
            <person name="Lang F.B.F."/>
            <person name="Roger A.J."/>
            <person name="Ruiz-Trillo I."/>
            <person name="Young S.K."/>
            <person name="Zeng Q."/>
            <person name="Gargeya S."/>
            <person name="Alvarado L."/>
            <person name="Berlin A."/>
            <person name="Chapman S.B."/>
            <person name="Chen Z."/>
            <person name="Freedman E."/>
            <person name="Gellesch M."/>
            <person name="Goldberg J."/>
            <person name="Griggs A."/>
            <person name="Gujja S."/>
            <person name="Heilman E."/>
            <person name="Heiman D."/>
            <person name="Howarth C."/>
            <person name="Mehta T."/>
            <person name="Neiman D."/>
            <person name="Pearson M."/>
            <person name="Roberts A."/>
            <person name="Saif S."/>
            <person name="Shea T."/>
            <person name="Shenoy N."/>
            <person name="Sisk P."/>
            <person name="Stolte C."/>
            <person name="Sykes S."/>
            <person name="White J."/>
            <person name="Yandava C."/>
            <person name="Haas B."/>
            <person name="Nusbaum C."/>
            <person name="Birren B."/>
        </authorList>
    </citation>
    <scope>NUCLEOTIDE SEQUENCE</scope>
    <source>
        <strain evidence="6">ATCC 30864</strain>
    </source>
</reference>
<dbReference type="STRING" id="595528.A0A0D2UKW1"/>
<evidence type="ECO:0000256" key="4">
    <source>
        <dbReference type="SAM" id="MobiDB-lite"/>
    </source>
</evidence>
<dbReference type="InterPro" id="IPR005024">
    <property type="entry name" value="Snf7_fam"/>
</dbReference>
<accession>A0A0D2UKW1</accession>
<feature type="coiled-coil region" evidence="3">
    <location>
        <begin position="121"/>
        <end position="148"/>
    </location>
</feature>
<dbReference type="GO" id="GO:0006900">
    <property type="term" value="P:vesicle budding from membrane"/>
    <property type="evidence" value="ECO:0007669"/>
    <property type="project" value="TreeGrafter"/>
</dbReference>
<evidence type="ECO:0000256" key="1">
    <source>
        <dbReference type="ARBA" id="ARBA00006190"/>
    </source>
</evidence>
<name>A0A0D2UKW1_CAPO3</name>
<evidence type="ECO:0000313" key="5">
    <source>
        <dbReference type="EMBL" id="KJE95716.1"/>
    </source>
</evidence>
<dbReference type="PhylomeDB" id="A0A0D2UKW1"/>
<feature type="coiled-coil region" evidence="3">
    <location>
        <begin position="28"/>
        <end position="85"/>
    </location>
</feature>
<dbReference type="GO" id="GO:0032511">
    <property type="term" value="P:late endosome to vacuole transport via multivesicular body sorting pathway"/>
    <property type="evidence" value="ECO:0007669"/>
    <property type="project" value="TreeGrafter"/>
</dbReference>
<evidence type="ECO:0000313" key="6">
    <source>
        <dbReference type="Proteomes" id="UP000008743"/>
    </source>
</evidence>
<feature type="region of interest" description="Disordered" evidence="4">
    <location>
        <begin position="176"/>
        <end position="206"/>
    </location>
</feature>
<dbReference type="Gene3D" id="1.10.287.1060">
    <property type="entry name" value="ESAT-6-like"/>
    <property type="match status" value="1"/>
</dbReference>
<dbReference type="PANTHER" id="PTHR22761:SF12">
    <property type="entry name" value="CHARGED MULTIVESICULAR BODY PROTEIN 5"/>
    <property type="match status" value="1"/>
</dbReference>
<dbReference type="AlphaFoldDB" id="A0A0D2UKW1"/>
<protein>
    <submittedName>
        <fullName evidence="5">Chromatin modifying protein 5</fullName>
    </submittedName>
</protein>
<dbReference type="PANTHER" id="PTHR22761">
    <property type="entry name" value="CHARGED MULTIVESICULAR BODY PROTEIN"/>
    <property type="match status" value="1"/>
</dbReference>
<evidence type="ECO:0000256" key="3">
    <source>
        <dbReference type="SAM" id="Coils"/>
    </source>
</evidence>
<proteinExistence type="inferred from homology"/>
<comment type="similarity">
    <text evidence="1">Belongs to the SNF7 family.</text>
</comment>
<dbReference type="Gene3D" id="6.10.250.1710">
    <property type="match status" value="1"/>
</dbReference>
<keyword evidence="2 3" id="KW-0175">Coiled coil</keyword>
<gene>
    <name evidence="5" type="ORF">CAOG_006138</name>
</gene>
<dbReference type="OrthoDB" id="3973241at2759"/>
<dbReference type="OMA" id="GVKQMQK"/>
<dbReference type="FunCoup" id="A0A0D2UKW1">
    <property type="interactions" value="265"/>
</dbReference>
<dbReference type="Pfam" id="PF03357">
    <property type="entry name" value="Snf7"/>
    <property type="match status" value="1"/>
</dbReference>
<dbReference type="EMBL" id="KE346369">
    <property type="protein sequence ID" value="KJE95716.1"/>
    <property type="molecule type" value="Genomic_DNA"/>
</dbReference>
<dbReference type="RefSeq" id="XP_004345728.1">
    <property type="nucleotide sequence ID" value="XM_004345678.2"/>
</dbReference>
<sequence length="222" mass="24850">MKRMFGMGKPTQPPPTLTDAISNTDARGESIEKKIEKLDVELKKYKDQLAKTRDGHGKQLLKQRAMRVLKQKRMYEAQRDQLMQQSFNMEQANFATQTMKDTITTVNAMKVGVKEMKTQYKKINIDKIEDIQDEMEDLLDQANEVQESLSRSYGLGEDVDEADLEAELDMLGDEFASESDTSYLDDATRAPAAPTGELSSPASGQKAVAVDEFGLPEVPASF</sequence>
<keyword evidence="6" id="KW-1185">Reference proteome</keyword>
<dbReference type="Proteomes" id="UP000008743">
    <property type="component" value="Unassembled WGS sequence"/>
</dbReference>
<dbReference type="eggNOG" id="KOG1655">
    <property type="taxonomic scope" value="Eukaryota"/>
</dbReference>
<organism evidence="5 6">
    <name type="scientific">Capsaspora owczarzaki (strain ATCC 30864)</name>
    <dbReference type="NCBI Taxonomy" id="595528"/>
    <lineage>
        <taxon>Eukaryota</taxon>
        <taxon>Filasterea</taxon>
        <taxon>Capsaspora</taxon>
    </lineage>
</organism>
<dbReference type="InParanoid" id="A0A0D2UKW1"/>
<feature type="region of interest" description="Disordered" evidence="4">
    <location>
        <begin position="1"/>
        <end position="28"/>
    </location>
</feature>
<evidence type="ECO:0000256" key="2">
    <source>
        <dbReference type="ARBA" id="ARBA00023054"/>
    </source>
</evidence>